<feature type="domain" description="N-acetyltransferase" evidence="2">
    <location>
        <begin position="1"/>
        <end position="125"/>
    </location>
</feature>
<dbReference type="AlphaFoldDB" id="A0A0R1WHI5"/>
<dbReference type="EMBL" id="AZFV01000010">
    <property type="protein sequence ID" value="KRM17374.1"/>
    <property type="molecule type" value="Genomic_DNA"/>
</dbReference>
<evidence type="ECO:0000313" key="3">
    <source>
        <dbReference type="EMBL" id="KRM17374.1"/>
    </source>
</evidence>
<name>A0A0R1WHI5_9LACO</name>
<keyword evidence="4" id="KW-1185">Reference proteome</keyword>
<evidence type="ECO:0000259" key="2">
    <source>
        <dbReference type="PROSITE" id="PS51186"/>
    </source>
</evidence>
<comment type="caution">
    <text evidence="3">The sequence shown here is derived from an EMBL/GenBank/DDBJ whole genome shotgun (WGS) entry which is preliminary data.</text>
</comment>
<evidence type="ECO:0000313" key="4">
    <source>
        <dbReference type="Proteomes" id="UP000051302"/>
    </source>
</evidence>
<organism evidence="3 4">
    <name type="scientific">Companilactobacillus nantensis DSM 16982</name>
    <dbReference type="NCBI Taxonomy" id="1423774"/>
    <lineage>
        <taxon>Bacteria</taxon>
        <taxon>Bacillati</taxon>
        <taxon>Bacillota</taxon>
        <taxon>Bacilli</taxon>
        <taxon>Lactobacillales</taxon>
        <taxon>Lactobacillaceae</taxon>
        <taxon>Companilactobacillus</taxon>
    </lineage>
</organism>
<keyword evidence="1 3" id="KW-0808">Transferase</keyword>
<dbReference type="STRING" id="1423774.FD31_GL000262"/>
<dbReference type="PANTHER" id="PTHR13947:SF37">
    <property type="entry name" value="LD18367P"/>
    <property type="match status" value="1"/>
</dbReference>
<dbReference type="PROSITE" id="PS51186">
    <property type="entry name" value="GNAT"/>
    <property type="match status" value="1"/>
</dbReference>
<dbReference type="InterPro" id="IPR050769">
    <property type="entry name" value="NAT_camello-type"/>
</dbReference>
<dbReference type="SUPFAM" id="SSF55729">
    <property type="entry name" value="Acyl-CoA N-acyltransferases (Nat)"/>
    <property type="match status" value="1"/>
</dbReference>
<proteinExistence type="predicted"/>
<dbReference type="GO" id="GO:0008080">
    <property type="term" value="F:N-acetyltransferase activity"/>
    <property type="evidence" value="ECO:0007669"/>
    <property type="project" value="InterPro"/>
</dbReference>
<dbReference type="InterPro" id="IPR000182">
    <property type="entry name" value="GNAT_dom"/>
</dbReference>
<evidence type="ECO:0000256" key="1">
    <source>
        <dbReference type="ARBA" id="ARBA00022679"/>
    </source>
</evidence>
<dbReference type="Proteomes" id="UP000051302">
    <property type="component" value="Unassembled WGS sequence"/>
</dbReference>
<reference evidence="3 4" key="1">
    <citation type="journal article" date="2015" name="Genome Announc.">
        <title>Expanding the biotechnology potential of lactobacilli through comparative genomics of 213 strains and associated genera.</title>
        <authorList>
            <person name="Sun Z."/>
            <person name="Harris H.M."/>
            <person name="McCann A."/>
            <person name="Guo C."/>
            <person name="Argimon S."/>
            <person name="Zhang W."/>
            <person name="Yang X."/>
            <person name="Jeffery I.B."/>
            <person name="Cooney J.C."/>
            <person name="Kagawa T.F."/>
            <person name="Liu W."/>
            <person name="Song Y."/>
            <person name="Salvetti E."/>
            <person name="Wrobel A."/>
            <person name="Rasinkangas P."/>
            <person name="Parkhill J."/>
            <person name="Rea M.C."/>
            <person name="O'Sullivan O."/>
            <person name="Ritari J."/>
            <person name="Douillard F.P."/>
            <person name="Paul Ross R."/>
            <person name="Yang R."/>
            <person name="Briner A.E."/>
            <person name="Felis G.E."/>
            <person name="de Vos W.M."/>
            <person name="Barrangou R."/>
            <person name="Klaenhammer T.R."/>
            <person name="Caufield P.W."/>
            <person name="Cui Y."/>
            <person name="Zhang H."/>
            <person name="O'Toole P.W."/>
        </authorList>
    </citation>
    <scope>NUCLEOTIDE SEQUENCE [LARGE SCALE GENOMIC DNA]</scope>
    <source>
        <strain evidence="3 4">DSM 16982</strain>
    </source>
</reference>
<dbReference type="PATRIC" id="fig|1423774.3.peg.267"/>
<dbReference type="Pfam" id="PF00583">
    <property type="entry name" value="Acetyltransf_1"/>
    <property type="match status" value="1"/>
</dbReference>
<dbReference type="Gene3D" id="3.40.630.30">
    <property type="match status" value="1"/>
</dbReference>
<protein>
    <submittedName>
        <fullName evidence="3">Acetyltransferase</fullName>
    </submittedName>
</protein>
<dbReference type="PANTHER" id="PTHR13947">
    <property type="entry name" value="GNAT FAMILY N-ACETYLTRANSFERASE"/>
    <property type="match status" value="1"/>
</dbReference>
<sequence>MNDYVDRAYQFELVDNSELLGVLLLLDTRPETVEIVNIAVDETARNQGLGEKLILFALDWSKQHHYRTVSIGTGSTSFAQLYLYQKCGFRVVSIDRDFFVDNYDEPIMENKLLLKDMIRLEKNLQSNDRKEASDKLNQAIKNIPVQYLNTKEDVVRWLKENSEDDE</sequence>
<dbReference type="InterPro" id="IPR016181">
    <property type="entry name" value="Acyl_CoA_acyltransferase"/>
</dbReference>
<dbReference type="CDD" id="cd04301">
    <property type="entry name" value="NAT_SF"/>
    <property type="match status" value="1"/>
</dbReference>
<accession>A0A0R1WHI5</accession>
<gene>
    <name evidence="3" type="ORF">FD31_GL000262</name>
</gene>